<evidence type="ECO:0000259" key="2">
    <source>
        <dbReference type="Pfam" id="PF14032"/>
    </source>
</evidence>
<keyword evidence="1" id="KW-1133">Transmembrane helix</keyword>
<keyword evidence="4" id="KW-1185">Reference proteome</keyword>
<proteinExistence type="predicted"/>
<dbReference type="Pfam" id="PF14032">
    <property type="entry name" value="PknH_C"/>
    <property type="match status" value="1"/>
</dbReference>
<accession>A0A7I7JJ19</accession>
<feature type="transmembrane region" description="Helical" evidence="1">
    <location>
        <begin position="17"/>
        <end position="37"/>
    </location>
</feature>
<sequence length="265" mass="28049">MSLSEQPTAAKSKRPRLLLAIAVVVLAVVGLVLWLVLPDRSRGAASGISGETVKQVLLDGAELTKMLDQPFTTVTGPPAYGGLEAMEDSSATGECVGVVDVAPKSVYSAADVQSYARETWIDSEPHRDGFTPLTTRVMFVKEAVVALPSEADAQELFASFAEQWKRCDGRPVNTTDPVSGAQPHLHGTEMHITDVRVTDDVLAASIVLDKSPKAPDTRAIGVRGNYIVGVLIAFTGTENATGSADPQTSSIQAVQAMMDKVTELS</sequence>
<dbReference type="KEGG" id="mnm:MNVM_03150"/>
<dbReference type="Gene3D" id="3.40.1000.70">
    <property type="entry name" value="PknH-like extracellular domain"/>
    <property type="match status" value="1"/>
</dbReference>
<feature type="domain" description="PknH-like extracellular" evidence="2">
    <location>
        <begin position="50"/>
        <end position="260"/>
    </location>
</feature>
<reference evidence="3 4" key="1">
    <citation type="journal article" date="2019" name="Emerg. Microbes Infect.">
        <title>Comprehensive subspecies identification of 175 nontuberculous mycobacteria species based on 7547 genomic profiles.</title>
        <authorList>
            <person name="Matsumoto Y."/>
            <person name="Kinjo T."/>
            <person name="Motooka D."/>
            <person name="Nabeya D."/>
            <person name="Jung N."/>
            <person name="Uechi K."/>
            <person name="Horii T."/>
            <person name="Iida T."/>
            <person name="Fujita J."/>
            <person name="Nakamura S."/>
        </authorList>
    </citation>
    <scope>NUCLEOTIDE SEQUENCE [LARGE SCALE GENOMIC DNA]</scope>
    <source>
        <strain evidence="3 4">JCM 6391</strain>
    </source>
</reference>
<dbReference type="AlphaFoldDB" id="A0A7I7JJ19"/>
<keyword evidence="1" id="KW-0812">Transmembrane</keyword>
<evidence type="ECO:0000313" key="3">
    <source>
        <dbReference type="EMBL" id="BBX11234.1"/>
    </source>
</evidence>
<dbReference type="Proteomes" id="UP000466997">
    <property type="component" value="Chromosome"/>
</dbReference>
<dbReference type="EMBL" id="AP022562">
    <property type="protein sequence ID" value="BBX11234.1"/>
    <property type="molecule type" value="Genomic_DNA"/>
</dbReference>
<organism evidence="3 4">
    <name type="scientific">Mycobacterium novum</name>
    <dbReference type="NCBI Taxonomy" id="2492438"/>
    <lineage>
        <taxon>Bacteria</taxon>
        <taxon>Bacillati</taxon>
        <taxon>Actinomycetota</taxon>
        <taxon>Actinomycetes</taxon>
        <taxon>Mycobacteriales</taxon>
        <taxon>Mycobacteriaceae</taxon>
        <taxon>Mycobacterium</taxon>
    </lineage>
</organism>
<keyword evidence="1" id="KW-0472">Membrane</keyword>
<dbReference type="InterPro" id="IPR026954">
    <property type="entry name" value="PknH-like_Extracell"/>
</dbReference>
<gene>
    <name evidence="3" type="primary">lppR_1</name>
    <name evidence="3" type="ORF">MNVM_03150</name>
</gene>
<evidence type="ECO:0000313" key="4">
    <source>
        <dbReference type="Proteomes" id="UP000466997"/>
    </source>
</evidence>
<dbReference type="RefSeq" id="WP_232062483.1">
    <property type="nucleotide sequence ID" value="NZ_AP022562.1"/>
</dbReference>
<protein>
    <submittedName>
        <fullName evidence="3">Sensor domain-containing protein</fullName>
    </submittedName>
</protein>
<dbReference type="InterPro" id="IPR038232">
    <property type="entry name" value="PknH-like_Extracell_sf"/>
</dbReference>
<name>A0A7I7JJ19_9MYCO</name>
<evidence type="ECO:0000256" key="1">
    <source>
        <dbReference type="SAM" id="Phobius"/>
    </source>
</evidence>